<dbReference type="GO" id="GO:0003700">
    <property type="term" value="F:DNA-binding transcription factor activity"/>
    <property type="evidence" value="ECO:0007669"/>
    <property type="project" value="InterPro"/>
</dbReference>
<feature type="domain" description="HTH lysR-type" evidence="5">
    <location>
        <begin position="10"/>
        <end position="67"/>
    </location>
</feature>
<evidence type="ECO:0000313" key="7">
    <source>
        <dbReference type="Proteomes" id="UP000542125"/>
    </source>
</evidence>
<keyword evidence="2" id="KW-0805">Transcription regulation</keyword>
<evidence type="ECO:0000256" key="3">
    <source>
        <dbReference type="ARBA" id="ARBA00023125"/>
    </source>
</evidence>
<keyword evidence="3 6" id="KW-0238">DNA-binding</keyword>
<dbReference type="InterPro" id="IPR000847">
    <property type="entry name" value="LysR_HTH_N"/>
</dbReference>
<proteinExistence type="inferred from homology"/>
<dbReference type="Gene3D" id="3.40.190.10">
    <property type="entry name" value="Periplasmic binding protein-like II"/>
    <property type="match status" value="2"/>
</dbReference>
<gene>
    <name evidence="6" type="ORF">FHW18_004001</name>
</gene>
<evidence type="ECO:0000256" key="4">
    <source>
        <dbReference type="ARBA" id="ARBA00023163"/>
    </source>
</evidence>
<protein>
    <submittedName>
        <fullName evidence="6">DNA-binding transcriptional LysR family regulator</fullName>
    </submittedName>
</protein>
<name>A0A7Y9IXM1_9BURK</name>
<sequence length="313" mass="34888">MVRSSAVTPINLQLLAQFEALVQERHVSRAAERMGVGQSTMSAALARLRILFDDPLLVRTAKGMVPTPKALELAKRAHQALELLEPNRVRSKDFDPATSTRQFRILATEGLALLFTPPIAAFLRKQAPGVRLLVQPADMRHTVEALRDQECDVTISNIHHAPPDLRKTLVYPQRACCIVSATHPEIRARMTIKQYLKYPHVLWGADTVSYRSMEASVSQALATGHHYLPSAMRVPNILIVPAVVAATDMIATVPIRIANEAASSLPIRIVKPPFKLADPDISMYWHELSHRDPGHIWFRTAIQEIAKALRPEQ</sequence>
<organism evidence="6 7">
    <name type="scientific">Pigmentiphaga litoralis</name>
    <dbReference type="NCBI Taxonomy" id="516702"/>
    <lineage>
        <taxon>Bacteria</taxon>
        <taxon>Pseudomonadati</taxon>
        <taxon>Pseudomonadota</taxon>
        <taxon>Betaproteobacteria</taxon>
        <taxon>Burkholderiales</taxon>
        <taxon>Alcaligenaceae</taxon>
        <taxon>Pigmentiphaga</taxon>
    </lineage>
</organism>
<dbReference type="SUPFAM" id="SSF53850">
    <property type="entry name" value="Periplasmic binding protein-like II"/>
    <property type="match status" value="1"/>
</dbReference>
<evidence type="ECO:0000256" key="2">
    <source>
        <dbReference type="ARBA" id="ARBA00023015"/>
    </source>
</evidence>
<reference evidence="6 7" key="1">
    <citation type="submission" date="2020-07" db="EMBL/GenBank/DDBJ databases">
        <title>Genomic Encyclopedia of Type Strains, Phase IV (KMG-V): Genome sequencing to study the core and pangenomes of soil and plant-associated prokaryotes.</title>
        <authorList>
            <person name="Whitman W."/>
        </authorList>
    </citation>
    <scope>NUCLEOTIDE SEQUENCE [LARGE SCALE GENOMIC DNA]</scope>
    <source>
        <strain evidence="6 7">SAS40</strain>
    </source>
</reference>
<dbReference type="Gene3D" id="1.10.10.10">
    <property type="entry name" value="Winged helix-like DNA-binding domain superfamily/Winged helix DNA-binding domain"/>
    <property type="match status" value="1"/>
</dbReference>
<dbReference type="RefSeq" id="WP_179588387.1">
    <property type="nucleotide sequence ID" value="NZ_JACBYR010000001.1"/>
</dbReference>
<accession>A0A7Y9IXM1</accession>
<dbReference type="InterPro" id="IPR050389">
    <property type="entry name" value="LysR-type_TF"/>
</dbReference>
<keyword evidence="7" id="KW-1185">Reference proteome</keyword>
<dbReference type="InterPro" id="IPR037402">
    <property type="entry name" value="YidZ_PBP2"/>
</dbReference>
<dbReference type="Proteomes" id="UP000542125">
    <property type="component" value="Unassembled WGS sequence"/>
</dbReference>
<dbReference type="Pfam" id="PF00126">
    <property type="entry name" value="HTH_1"/>
    <property type="match status" value="1"/>
</dbReference>
<dbReference type="PROSITE" id="PS50931">
    <property type="entry name" value="HTH_LYSR"/>
    <property type="match status" value="1"/>
</dbReference>
<evidence type="ECO:0000313" key="6">
    <source>
        <dbReference type="EMBL" id="NYE84730.1"/>
    </source>
</evidence>
<dbReference type="CDD" id="cd08417">
    <property type="entry name" value="PBP2_Nitroaromatics_like"/>
    <property type="match status" value="1"/>
</dbReference>
<dbReference type="SUPFAM" id="SSF46785">
    <property type="entry name" value="Winged helix' DNA-binding domain"/>
    <property type="match status" value="1"/>
</dbReference>
<dbReference type="InterPro" id="IPR005119">
    <property type="entry name" value="LysR_subst-bd"/>
</dbReference>
<evidence type="ECO:0000259" key="5">
    <source>
        <dbReference type="PROSITE" id="PS50931"/>
    </source>
</evidence>
<dbReference type="PANTHER" id="PTHR30118">
    <property type="entry name" value="HTH-TYPE TRANSCRIPTIONAL REGULATOR LEUO-RELATED"/>
    <property type="match status" value="1"/>
</dbReference>
<comment type="similarity">
    <text evidence="1">Belongs to the LysR transcriptional regulatory family.</text>
</comment>
<dbReference type="PANTHER" id="PTHR30118:SF15">
    <property type="entry name" value="TRANSCRIPTIONAL REGULATORY PROTEIN"/>
    <property type="match status" value="1"/>
</dbReference>
<dbReference type="InterPro" id="IPR036388">
    <property type="entry name" value="WH-like_DNA-bd_sf"/>
</dbReference>
<dbReference type="InterPro" id="IPR036390">
    <property type="entry name" value="WH_DNA-bd_sf"/>
</dbReference>
<dbReference type="EMBL" id="JACBYR010000001">
    <property type="protein sequence ID" value="NYE84730.1"/>
    <property type="molecule type" value="Genomic_DNA"/>
</dbReference>
<dbReference type="Pfam" id="PF03466">
    <property type="entry name" value="LysR_substrate"/>
    <property type="match status" value="1"/>
</dbReference>
<dbReference type="GO" id="GO:0003677">
    <property type="term" value="F:DNA binding"/>
    <property type="evidence" value="ECO:0007669"/>
    <property type="project" value="UniProtKB-KW"/>
</dbReference>
<dbReference type="AlphaFoldDB" id="A0A7Y9IXM1"/>
<keyword evidence="4" id="KW-0804">Transcription</keyword>
<comment type="caution">
    <text evidence="6">The sequence shown here is derived from an EMBL/GenBank/DDBJ whole genome shotgun (WGS) entry which is preliminary data.</text>
</comment>
<evidence type="ECO:0000256" key="1">
    <source>
        <dbReference type="ARBA" id="ARBA00009437"/>
    </source>
</evidence>